<reference evidence="4 5" key="1">
    <citation type="submission" date="2024-01" db="EMBL/GenBank/DDBJ databases">
        <title>The genome of the rayed Mediterranean limpet Patella caerulea (Linnaeus, 1758).</title>
        <authorList>
            <person name="Anh-Thu Weber A."/>
            <person name="Halstead-Nussloch G."/>
        </authorList>
    </citation>
    <scope>NUCLEOTIDE SEQUENCE [LARGE SCALE GENOMIC DNA]</scope>
    <source>
        <strain evidence="4">AATW-2023a</strain>
        <tissue evidence="4">Whole specimen</tissue>
    </source>
</reference>
<dbReference type="GO" id="GO:0031047">
    <property type="term" value="P:regulatory ncRNA-mediated gene silencing"/>
    <property type="evidence" value="ECO:0007669"/>
    <property type="project" value="UniProtKB-UniRule"/>
</dbReference>
<proteinExistence type="inferred from homology"/>
<dbReference type="SUPFAM" id="SSF48452">
    <property type="entry name" value="TPR-like"/>
    <property type="match status" value="1"/>
</dbReference>
<keyword evidence="2" id="KW-0963">Cytoplasm</keyword>
<feature type="region of interest" description="Disordered" evidence="3">
    <location>
        <begin position="573"/>
        <end position="605"/>
    </location>
</feature>
<dbReference type="PANTHER" id="PTHR12979:SF5">
    <property type="entry name" value="CCR4-NOT TRANSCRIPTION COMPLEX SUBUNIT 10"/>
    <property type="match status" value="1"/>
</dbReference>
<dbReference type="InterPro" id="IPR011990">
    <property type="entry name" value="TPR-like_helical_dom_sf"/>
</dbReference>
<keyword evidence="2" id="KW-0943">RNA-mediated gene silencing</keyword>
<keyword evidence="5" id="KW-1185">Reference proteome</keyword>
<dbReference type="InterPro" id="IPR039740">
    <property type="entry name" value="CNOT10"/>
</dbReference>
<organism evidence="4 5">
    <name type="scientific">Patella caerulea</name>
    <name type="common">Rayed Mediterranean limpet</name>
    <dbReference type="NCBI Taxonomy" id="87958"/>
    <lineage>
        <taxon>Eukaryota</taxon>
        <taxon>Metazoa</taxon>
        <taxon>Spiralia</taxon>
        <taxon>Lophotrochozoa</taxon>
        <taxon>Mollusca</taxon>
        <taxon>Gastropoda</taxon>
        <taxon>Patellogastropoda</taxon>
        <taxon>Patelloidea</taxon>
        <taxon>Patellidae</taxon>
        <taxon>Patella</taxon>
    </lineage>
</organism>
<evidence type="ECO:0000313" key="4">
    <source>
        <dbReference type="EMBL" id="KAK6184736.1"/>
    </source>
</evidence>
<keyword evidence="2" id="KW-0810">Translation regulation</keyword>
<dbReference type="GO" id="GO:0030014">
    <property type="term" value="C:CCR4-NOT complex"/>
    <property type="evidence" value="ECO:0007669"/>
    <property type="project" value="UniProtKB-UniRule"/>
</dbReference>
<comment type="subcellular location">
    <subcellularLocation>
        <location evidence="2">Cytoplasm</location>
    </subcellularLocation>
    <subcellularLocation>
        <location evidence="2">Nucleus</location>
    </subcellularLocation>
</comment>
<comment type="function">
    <text evidence="2">Component of the CCR4-NOT complex which is one of the major cellular mRNA deadenylases and is linked to various cellular processes including bulk mRNA degradation, miRNA-mediated repression, translational repression during translational initiation and general transcription regulation.</text>
</comment>
<accession>A0AAN8Q1X7</accession>
<evidence type="ECO:0000313" key="5">
    <source>
        <dbReference type="Proteomes" id="UP001347796"/>
    </source>
</evidence>
<comment type="caution">
    <text evidence="4">The sequence shown here is derived from an EMBL/GenBank/DDBJ whole genome shotgun (WGS) entry which is preliminary data.</text>
</comment>
<evidence type="ECO:0000256" key="3">
    <source>
        <dbReference type="SAM" id="MobiDB-lite"/>
    </source>
</evidence>
<sequence>MNEPKYDENAEMPSIPAITPSQSDLMKLATQEFDKKNFSAAFSLMGKLAAQRTTDPKVLHNKVVAEFYQSGLKNKDDFNKNLQSVCKLIRYGPRRLSSETEALEDVDQTVIFYNQSVLLYHHRQYKAALEVLEKVVPSLEPLVSLYPTEENLSRKCVLLLIELYLCTYQPEKAMGRIAYFEKTYFIGKPATQITADRPTSSSGGERSDSSVDALRYKIGLYKTRCLLMFKSLKSSKRELKALLAIHPNQQPLSVTYLKCYLDYLRGNYKKAMKGLSSLPQTQVISEHGECLTMMYYNNLACIHFQMKKHHLGALHLRKSLQENENAIKDPRYTEKDRPLNMMGMSRHYELLYNMGIQLLHCGKSQPAFDCLIQAVQVYQTNPRLWLRLAECCIQYNRENNDEDRKLEKRLEVIQGSVGNGIHRKLILGPGLKKEKQSSGSSAIPATTYEFASLCLRNALFLLPEDPLDFDSAPSPENVDASKSQQDMLMVPAPPGNPMRSVEVANLRCSILCAAAYVSLSLNDHLMALNYARNLLRQPRISGAQRYLGNLYMAEVLVILDRISDAVNHLKPEDLEVISPCPPEEKTDKSEKEKDEPTEEKGPLYPWSPKEMIHAKKIMQYNLAVTYAIRGDFDKSNANLSESVAAIGTPLPAQMFFLKLYLDLMEGRRITAQNVIKDHFGHMTPNRVENQVISKSSSNAWHDNS</sequence>
<keyword evidence="2" id="KW-0539">Nucleus</keyword>
<dbReference type="Proteomes" id="UP001347796">
    <property type="component" value="Unassembled WGS sequence"/>
</dbReference>
<dbReference type="GO" id="GO:0017148">
    <property type="term" value="P:negative regulation of translation"/>
    <property type="evidence" value="ECO:0007669"/>
    <property type="project" value="TreeGrafter"/>
</dbReference>
<dbReference type="GO" id="GO:0006402">
    <property type="term" value="P:mRNA catabolic process"/>
    <property type="evidence" value="ECO:0007669"/>
    <property type="project" value="TreeGrafter"/>
</dbReference>
<protein>
    <recommendedName>
        <fullName evidence="2">CCR4-NOT transcription complex subunit 10</fullName>
    </recommendedName>
</protein>
<feature type="compositionally biased region" description="Basic and acidic residues" evidence="3">
    <location>
        <begin position="582"/>
        <end position="601"/>
    </location>
</feature>
<keyword evidence="2" id="KW-0804">Transcription</keyword>
<keyword evidence="2" id="KW-0805">Transcription regulation</keyword>
<dbReference type="GO" id="GO:0005634">
    <property type="term" value="C:nucleus"/>
    <property type="evidence" value="ECO:0007669"/>
    <property type="project" value="UniProtKB-SubCell"/>
</dbReference>
<dbReference type="EMBL" id="JAZGQO010000006">
    <property type="protein sequence ID" value="KAK6184736.1"/>
    <property type="molecule type" value="Genomic_DNA"/>
</dbReference>
<dbReference type="AlphaFoldDB" id="A0AAN8Q1X7"/>
<name>A0AAN8Q1X7_PATCE</name>
<dbReference type="SMART" id="SM00028">
    <property type="entry name" value="TPR"/>
    <property type="match status" value="2"/>
</dbReference>
<comment type="similarity">
    <text evidence="1 2">Belongs to the CNOT10 family.</text>
</comment>
<gene>
    <name evidence="4" type="ORF">SNE40_007142</name>
</gene>
<evidence type="ECO:0000256" key="2">
    <source>
        <dbReference type="RuleBase" id="RU367083"/>
    </source>
</evidence>
<dbReference type="InterPro" id="IPR019734">
    <property type="entry name" value="TPR_rpt"/>
</dbReference>
<dbReference type="GO" id="GO:0005737">
    <property type="term" value="C:cytoplasm"/>
    <property type="evidence" value="ECO:0007669"/>
    <property type="project" value="UniProtKB-SubCell"/>
</dbReference>
<dbReference type="Gene3D" id="1.25.40.10">
    <property type="entry name" value="Tetratricopeptide repeat domain"/>
    <property type="match status" value="1"/>
</dbReference>
<dbReference type="PANTHER" id="PTHR12979">
    <property type="entry name" value="CCR4-NOT TRANSCRIPTION COMPLEX SUBUNIT 10"/>
    <property type="match status" value="1"/>
</dbReference>
<evidence type="ECO:0000256" key="1">
    <source>
        <dbReference type="ARBA" id="ARBA00010080"/>
    </source>
</evidence>